<evidence type="ECO:0000313" key="4">
    <source>
        <dbReference type="EMBL" id="TGZ80360.1"/>
    </source>
</evidence>
<feature type="transmembrane region" description="Helical" evidence="2">
    <location>
        <begin position="31"/>
        <end position="58"/>
    </location>
</feature>
<protein>
    <recommendedName>
        <fullName evidence="3">DUF7598 domain-containing protein</fullName>
    </recommendedName>
</protein>
<evidence type="ECO:0000259" key="3">
    <source>
        <dbReference type="Pfam" id="PF24535"/>
    </source>
</evidence>
<dbReference type="Proteomes" id="UP000298138">
    <property type="component" value="Unassembled WGS sequence"/>
</dbReference>
<feature type="transmembrane region" description="Helical" evidence="2">
    <location>
        <begin position="109"/>
        <end position="129"/>
    </location>
</feature>
<dbReference type="InterPro" id="IPR056019">
    <property type="entry name" value="DUF7598"/>
</dbReference>
<keyword evidence="2" id="KW-0812">Transmembrane</keyword>
<name>A0A4S2MUW6_9PEZI</name>
<keyword evidence="2" id="KW-0472">Membrane</keyword>
<feature type="region of interest" description="Disordered" evidence="1">
    <location>
        <begin position="289"/>
        <end position="311"/>
    </location>
</feature>
<sequence>MPRSLSTPSHSPSPNPSAILPFRWVDDPHCWLLTILRVFTLLSLLLSLIATIALTGFAAQGSGMEKIDTAVYIFTTILLLFLMLTELDPPIRVLRRWVKDNWPVLGKEAGLVGLGIVMGVVGVVVLAAADGGRGVWRRGAEGRAVWRGLVMGAGIVGILLGGMNIAASFFFRRTITPPTTATRIILTARQVRSRAYHARYAVSLPLADPGAPYGSQIYLTSASASQLYRSPSDASSAKSSLSSSASSVFEARTLERNVSTRSSGSRYPRGYGYDGDHYSKNHRQLFPAFSSSAPSRSASSSKSSPIGGHRGSVDLGTAYELRSEDLFSASVVNGYGDKGRYLSPYGYTSPGRQREHSIDKEEGSQWEDVVTLSDVKKFKLRDAVSRVPTEIGRMRPQEARVVGDAPSSVYSRSVSGWKWGRG</sequence>
<dbReference type="AlphaFoldDB" id="A0A4S2MUW6"/>
<accession>A0A4S2MUW6</accession>
<feature type="transmembrane region" description="Helical" evidence="2">
    <location>
        <begin position="149"/>
        <end position="171"/>
    </location>
</feature>
<feature type="transmembrane region" description="Helical" evidence="2">
    <location>
        <begin position="70"/>
        <end position="89"/>
    </location>
</feature>
<reference evidence="4 5" key="1">
    <citation type="submission" date="2019-04" db="EMBL/GenBank/DDBJ databases">
        <title>Comparative genomics and transcriptomics to analyze fruiting body development in filamentous ascomycetes.</title>
        <authorList>
            <consortium name="DOE Joint Genome Institute"/>
            <person name="Lutkenhaus R."/>
            <person name="Traeger S."/>
            <person name="Breuer J."/>
            <person name="Kuo A."/>
            <person name="Lipzen A."/>
            <person name="Pangilinan J."/>
            <person name="Dilworth D."/>
            <person name="Sandor L."/>
            <person name="Poggeler S."/>
            <person name="Barry K."/>
            <person name="Grigoriev I.V."/>
            <person name="Nowrousian M."/>
        </authorList>
    </citation>
    <scope>NUCLEOTIDE SEQUENCE [LARGE SCALE GENOMIC DNA]</scope>
    <source>
        <strain evidence="4 5">CBS 389.68</strain>
    </source>
</reference>
<evidence type="ECO:0000256" key="1">
    <source>
        <dbReference type="SAM" id="MobiDB-lite"/>
    </source>
</evidence>
<organism evidence="4 5">
    <name type="scientific">Ascodesmis nigricans</name>
    <dbReference type="NCBI Taxonomy" id="341454"/>
    <lineage>
        <taxon>Eukaryota</taxon>
        <taxon>Fungi</taxon>
        <taxon>Dikarya</taxon>
        <taxon>Ascomycota</taxon>
        <taxon>Pezizomycotina</taxon>
        <taxon>Pezizomycetes</taxon>
        <taxon>Pezizales</taxon>
        <taxon>Ascodesmidaceae</taxon>
        <taxon>Ascodesmis</taxon>
    </lineage>
</organism>
<feature type="domain" description="DUF7598" evidence="3">
    <location>
        <begin position="31"/>
        <end position="170"/>
    </location>
</feature>
<dbReference type="InParanoid" id="A0A4S2MUW6"/>
<keyword evidence="2" id="KW-1133">Transmembrane helix</keyword>
<dbReference type="Pfam" id="PF24535">
    <property type="entry name" value="DUF7598"/>
    <property type="match status" value="1"/>
</dbReference>
<feature type="compositionally biased region" description="Low complexity" evidence="1">
    <location>
        <begin position="289"/>
        <end position="305"/>
    </location>
</feature>
<proteinExistence type="predicted"/>
<evidence type="ECO:0000313" key="5">
    <source>
        <dbReference type="Proteomes" id="UP000298138"/>
    </source>
</evidence>
<evidence type="ECO:0000256" key="2">
    <source>
        <dbReference type="SAM" id="Phobius"/>
    </source>
</evidence>
<dbReference type="STRING" id="341454.A0A4S2MUW6"/>
<gene>
    <name evidence="4" type="ORF">EX30DRAFT_396368</name>
</gene>
<keyword evidence="5" id="KW-1185">Reference proteome</keyword>
<dbReference type="EMBL" id="ML220125">
    <property type="protein sequence ID" value="TGZ80360.1"/>
    <property type="molecule type" value="Genomic_DNA"/>
</dbReference>